<dbReference type="AlphaFoldDB" id="A0A1C4V2G6"/>
<dbReference type="Pfam" id="PF13538">
    <property type="entry name" value="UvrD_C_2"/>
    <property type="match status" value="1"/>
</dbReference>
<keyword evidence="4 5" id="KW-0067">ATP-binding</keyword>
<gene>
    <name evidence="8" type="ORF">GA0070607_1498</name>
</gene>
<dbReference type="GO" id="GO:0003677">
    <property type="term" value="F:DNA binding"/>
    <property type="evidence" value="ECO:0007669"/>
    <property type="project" value="InterPro"/>
</dbReference>
<dbReference type="InterPro" id="IPR027417">
    <property type="entry name" value="P-loop_NTPase"/>
</dbReference>
<evidence type="ECO:0000313" key="9">
    <source>
        <dbReference type="Proteomes" id="UP000198243"/>
    </source>
</evidence>
<evidence type="ECO:0000256" key="6">
    <source>
        <dbReference type="SAM" id="MobiDB-lite"/>
    </source>
</evidence>
<evidence type="ECO:0000256" key="3">
    <source>
        <dbReference type="ARBA" id="ARBA00022806"/>
    </source>
</evidence>
<sequence>MYAVSEELSREQKYFDAAWDHRERMRTTLGLAAGAAANSGAAARIRQDTQARLDRIGGSDEPVAFGRMDYEDGEVFYIGHHAIFDDHAELLVMNWQAPAAARYYEASHAEPLGLRLRRNFECSSNTITSFNDTVFAQLAADVAELEAHEDVVDDALLADLNSNRTGTMQDIVRTIQAAQFDLIRAPMDQLLVVQGGPGTGKTAVALHRVSWLLFNSQGRLSAQDVLIIGPNPTFTRYTRTVLPSLGDTNIEQRDINQLHPPVKRGRQEDAEVVRLKGDGRMAGLLQRALYARVGPPEGQHWVEAQIEGRPVPMAAEELKPLIARCRASAGTYSERRHLFRDLLTDLVSPRVRVSQQRLRTALDPVMDRLWPSFTAASFLRELYGSRDRLMGAAGDEFTAREVSLLHRRPADRLTEETWSDADLAVLDEAEHLINSVETRFTHVVVDEAQDLSPMQLRTIARRSANGSMTIVGDIAQSTGHWARDDWDEVLDHLPANLPQVREELRYGYRVPRQVFELAAQLLPLAAPTVQAPQIVRDGPAEPLVHRVDGDERAAESVRVAMGHAAHGRSVAIICPASCRPDTERELKAKDVAWRAASAGELGPGINLVGPQEAKGLEFDAVVVMEPEDIVAEDDRGHRLLYVALTRTTRYLDIVCVGDPLAMGDDDCGSDDTDEPSAATGDATHAEEDSDFRPDPWGPVLREVLAPNLAAANGSDTADGKDGLRVRPATVVEPSDAPPRRGHVSQRFVDLAAEEVVALLRGTVAPNLWESVLARAGEILDAEG</sequence>
<dbReference type="Gene3D" id="3.40.50.300">
    <property type="entry name" value="P-loop containing nucleotide triphosphate hydrolases"/>
    <property type="match status" value="2"/>
</dbReference>
<dbReference type="OrthoDB" id="3400185at2"/>
<evidence type="ECO:0000256" key="2">
    <source>
        <dbReference type="ARBA" id="ARBA00022801"/>
    </source>
</evidence>
<feature type="domain" description="UvrD-like helicase ATP-binding" evidence="7">
    <location>
        <begin position="174"/>
        <end position="511"/>
    </location>
</feature>
<evidence type="ECO:0000256" key="1">
    <source>
        <dbReference type="ARBA" id="ARBA00022741"/>
    </source>
</evidence>
<protein>
    <submittedName>
        <fullName evidence="8">DNA helicase IV</fullName>
    </submittedName>
</protein>
<feature type="compositionally biased region" description="Basic and acidic residues" evidence="6">
    <location>
        <begin position="683"/>
        <end position="693"/>
    </location>
</feature>
<dbReference type="GO" id="GO:0016787">
    <property type="term" value="F:hydrolase activity"/>
    <property type="evidence" value="ECO:0007669"/>
    <property type="project" value="UniProtKB-UniRule"/>
</dbReference>
<dbReference type="PROSITE" id="PS51198">
    <property type="entry name" value="UVRD_HELICASE_ATP_BIND"/>
    <property type="match status" value="1"/>
</dbReference>
<name>A0A1C4V2G6_9ACTN</name>
<feature type="binding site" evidence="5">
    <location>
        <begin position="195"/>
        <end position="202"/>
    </location>
    <ligand>
        <name>ATP</name>
        <dbReference type="ChEBI" id="CHEBI:30616"/>
    </ligand>
</feature>
<dbReference type="InterPro" id="IPR014016">
    <property type="entry name" value="UvrD-like_ATP-bd"/>
</dbReference>
<dbReference type="Proteomes" id="UP000198243">
    <property type="component" value="Chromosome I"/>
</dbReference>
<keyword evidence="3 5" id="KW-0347">Helicase</keyword>
<keyword evidence="1 5" id="KW-0547">Nucleotide-binding</keyword>
<dbReference type="GO" id="GO:0005829">
    <property type="term" value="C:cytosol"/>
    <property type="evidence" value="ECO:0007669"/>
    <property type="project" value="TreeGrafter"/>
</dbReference>
<evidence type="ECO:0000313" key="8">
    <source>
        <dbReference type="EMBL" id="SCE78162.1"/>
    </source>
</evidence>
<dbReference type="GO" id="GO:0000725">
    <property type="term" value="P:recombinational repair"/>
    <property type="evidence" value="ECO:0007669"/>
    <property type="project" value="TreeGrafter"/>
</dbReference>
<keyword evidence="9" id="KW-1185">Reference proteome</keyword>
<dbReference type="GO" id="GO:0043138">
    <property type="term" value="F:3'-5' DNA helicase activity"/>
    <property type="evidence" value="ECO:0007669"/>
    <property type="project" value="TreeGrafter"/>
</dbReference>
<dbReference type="PANTHER" id="PTHR11070">
    <property type="entry name" value="UVRD / RECB / PCRA DNA HELICASE FAMILY MEMBER"/>
    <property type="match status" value="1"/>
</dbReference>
<dbReference type="SUPFAM" id="SSF52540">
    <property type="entry name" value="P-loop containing nucleoside triphosphate hydrolases"/>
    <property type="match status" value="1"/>
</dbReference>
<dbReference type="PANTHER" id="PTHR11070:SF45">
    <property type="entry name" value="DNA 3'-5' HELICASE"/>
    <property type="match status" value="1"/>
</dbReference>
<dbReference type="EMBL" id="LT607412">
    <property type="protein sequence ID" value="SCE78162.1"/>
    <property type="molecule type" value="Genomic_DNA"/>
</dbReference>
<dbReference type="RefSeq" id="WP_089017517.1">
    <property type="nucleotide sequence ID" value="NZ_LT607412.1"/>
</dbReference>
<organism evidence="8 9">
    <name type="scientific">Micromonospora coriariae</name>
    <dbReference type="NCBI Taxonomy" id="285665"/>
    <lineage>
        <taxon>Bacteria</taxon>
        <taxon>Bacillati</taxon>
        <taxon>Actinomycetota</taxon>
        <taxon>Actinomycetes</taxon>
        <taxon>Micromonosporales</taxon>
        <taxon>Micromonosporaceae</taxon>
        <taxon>Micromonospora</taxon>
    </lineage>
</organism>
<feature type="region of interest" description="Disordered" evidence="6">
    <location>
        <begin position="666"/>
        <end position="694"/>
    </location>
</feature>
<evidence type="ECO:0000256" key="4">
    <source>
        <dbReference type="ARBA" id="ARBA00022840"/>
    </source>
</evidence>
<accession>A0A1C4V2G6</accession>
<evidence type="ECO:0000259" key="7">
    <source>
        <dbReference type="PROSITE" id="PS51198"/>
    </source>
</evidence>
<proteinExistence type="predicted"/>
<dbReference type="InterPro" id="IPR027785">
    <property type="entry name" value="UvrD-like_helicase_C"/>
</dbReference>
<dbReference type="Pfam" id="PF00580">
    <property type="entry name" value="UvrD-helicase"/>
    <property type="match status" value="1"/>
</dbReference>
<reference evidence="9" key="1">
    <citation type="submission" date="2016-06" db="EMBL/GenBank/DDBJ databases">
        <authorList>
            <person name="Varghese N."/>
            <person name="Submissions Spin"/>
        </authorList>
    </citation>
    <scope>NUCLEOTIDE SEQUENCE [LARGE SCALE GENOMIC DNA]</scope>
    <source>
        <strain evidence="9">DSM 44875</strain>
    </source>
</reference>
<evidence type="ECO:0000256" key="5">
    <source>
        <dbReference type="PROSITE-ProRule" id="PRU00560"/>
    </source>
</evidence>
<dbReference type="GO" id="GO:0005524">
    <property type="term" value="F:ATP binding"/>
    <property type="evidence" value="ECO:0007669"/>
    <property type="project" value="UniProtKB-UniRule"/>
</dbReference>
<keyword evidence="2 5" id="KW-0378">Hydrolase</keyword>
<dbReference type="InterPro" id="IPR000212">
    <property type="entry name" value="DNA_helicase_UvrD/REP"/>
</dbReference>